<evidence type="ECO:0000313" key="4">
    <source>
        <dbReference type="Proteomes" id="UP000224567"/>
    </source>
</evidence>
<feature type="region of interest" description="Disordered" evidence="1">
    <location>
        <begin position="20"/>
        <end position="68"/>
    </location>
</feature>
<dbReference type="InterPro" id="IPR012920">
    <property type="entry name" value="rRNA_MeTfrase_SPB1-like_C"/>
</dbReference>
<accession>A0A2G2XB56</accession>
<protein>
    <recommendedName>
        <fullName evidence="2">Ribosomal RNA methyltransferase SPB1-like C-terminal domain-containing protein</fullName>
    </recommendedName>
</protein>
<evidence type="ECO:0000256" key="1">
    <source>
        <dbReference type="SAM" id="MobiDB-lite"/>
    </source>
</evidence>
<reference evidence="4" key="2">
    <citation type="journal article" date="2017" name="J. Anim. Genet.">
        <title>Multiple reference genome sequences of hot pepper reveal the massive evolution of plant disease resistance genes by retroduplication.</title>
        <authorList>
            <person name="Kim S."/>
            <person name="Park J."/>
            <person name="Yeom S.-I."/>
            <person name="Kim Y.-M."/>
            <person name="Seo E."/>
            <person name="Kim K.-T."/>
            <person name="Kim M.-S."/>
            <person name="Lee J.M."/>
            <person name="Cheong K."/>
            <person name="Shin H.-S."/>
            <person name="Kim S.-B."/>
            <person name="Han K."/>
            <person name="Lee J."/>
            <person name="Park M."/>
            <person name="Lee H.-A."/>
            <person name="Lee H.-Y."/>
            <person name="Lee Y."/>
            <person name="Oh S."/>
            <person name="Lee J.H."/>
            <person name="Choi E."/>
            <person name="Choi E."/>
            <person name="Lee S.E."/>
            <person name="Jeon J."/>
            <person name="Kim H."/>
            <person name="Choi G."/>
            <person name="Song H."/>
            <person name="Lee J."/>
            <person name="Lee S.-C."/>
            <person name="Kwon J.-K."/>
            <person name="Lee H.-Y."/>
            <person name="Koo N."/>
            <person name="Hong Y."/>
            <person name="Kim R.W."/>
            <person name="Kang W.-H."/>
            <person name="Huh J.H."/>
            <person name="Kang B.-C."/>
            <person name="Yang T.-J."/>
            <person name="Lee Y.-H."/>
            <person name="Bennetzen J.L."/>
            <person name="Choi D."/>
        </authorList>
    </citation>
    <scope>NUCLEOTIDE SEQUENCE [LARGE SCALE GENOMIC DNA]</scope>
    <source>
        <strain evidence="4">cv. PBC81</strain>
    </source>
</reference>
<evidence type="ECO:0000259" key="2">
    <source>
        <dbReference type="Pfam" id="PF07780"/>
    </source>
</evidence>
<keyword evidence="4" id="KW-1185">Reference proteome</keyword>
<proteinExistence type="predicted"/>
<gene>
    <name evidence="3" type="ORF">CQW23_03201</name>
</gene>
<dbReference type="GO" id="GO:0008168">
    <property type="term" value="F:methyltransferase activity"/>
    <property type="evidence" value="ECO:0007669"/>
    <property type="project" value="InterPro"/>
</dbReference>
<dbReference type="AlphaFoldDB" id="A0A2G2XB56"/>
<dbReference type="Pfam" id="PF07780">
    <property type="entry name" value="Spb1_C"/>
    <property type="match status" value="1"/>
</dbReference>
<dbReference type="STRING" id="33114.A0A2G2XB56"/>
<dbReference type="GO" id="GO:0006364">
    <property type="term" value="P:rRNA processing"/>
    <property type="evidence" value="ECO:0007669"/>
    <property type="project" value="InterPro"/>
</dbReference>
<evidence type="ECO:0000313" key="3">
    <source>
        <dbReference type="EMBL" id="PHT54715.1"/>
    </source>
</evidence>
<feature type="region of interest" description="Disordered" evidence="1">
    <location>
        <begin position="159"/>
        <end position="195"/>
    </location>
</feature>
<name>A0A2G2XB56_CAPBA</name>
<dbReference type="GO" id="GO:0005634">
    <property type="term" value="C:nucleus"/>
    <property type="evidence" value="ECO:0007669"/>
    <property type="project" value="InterPro"/>
</dbReference>
<feature type="compositionally biased region" description="Acidic residues" evidence="1">
    <location>
        <begin position="102"/>
        <end position="113"/>
    </location>
</feature>
<feature type="compositionally biased region" description="Acidic residues" evidence="1">
    <location>
        <begin position="159"/>
        <end position="170"/>
    </location>
</feature>
<feature type="domain" description="Ribosomal RNA methyltransferase SPB1-like C-terminal" evidence="2">
    <location>
        <begin position="163"/>
        <end position="258"/>
    </location>
</feature>
<dbReference type="EMBL" id="MLFT02000002">
    <property type="protein sequence ID" value="PHT54715.1"/>
    <property type="molecule type" value="Genomic_DNA"/>
</dbReference>
<dbReference type="Proteomes" id="UP000224567">
    <property type="component" value="Unassembled WGS sequence"/>
</dbReference>
<comment type="caution">
    <text evidence="3">The sequence shown here is derived from an EMBL/GenBank/DDBJ whole genome shotgun (WGS) entry which is preliminary data.</text>
</comment>
<organism evidence="3 4">
    <name type="scientific">Capsicum baccatum</name>
    <name type="common">Peruvian pepper</name>
    <dbReference type="NCBI Taxonomy" id="33114"/>
    <lineage>
        <taxon>Eukaryota</taxon>
        <taxon>Viridiplantae</taxon>
        <taxon>Streptophyta</taxon>
        <taxon>Embryophyta</taxon>
        <taxon>Tracheophyta</taxon>
        <taxon>Spermatophyta</taxon>
        <taxon>Magnoliopsida</taxon>
        <taxon>eudicotyledons</taxon>
        <taxon>Gunneridae</taxon>
        <taxon>Pentapetalae</taxon>
        <taxon>asterids</taxon>
        <taxon>lamiids</taxon>
        <taxon>Solanales</taxon>
        <taxon>Solanaceae</taxon>
        <taxon>Solanoideae</taxon>
        <taxon>Capsiceae</taxon>
        <taxon>Capsicum</taxon>
    </lineage>
</organism>
<feature type="compositionally biased region" description="Acidic residues" evidence="1">
    <location>
        <begin position="37"/>
        <end position="53"/>
    </location>
</feature>
<dbReference type="OrthoDB" id="1733932at2759"/>
<feature type="region of interest" description="Disordered" evidence="1">
    <location>
        <begin position="97"/>
        <end position="130"/>
    </location>
</feature>
<reference evidence="3 4" key="1">
    <citation type="journal article" date="2017" name="Genome Biol.">
        <title>New reference genome sequences of hot pepper reveal the massive evolution of plant disease-resistance genes by retroduplication.</title>
        <authorList>
            <person name="Kim S."/>
            <person name="Park J."/>
            <person name="Yeom S.I."/>
            <person name="Kim Y.M."/>
            <person name="Seo E."/>
            <person name="Kim K.T."/>
            <person name="Kim M.S."/>
            <person name="Lee J.M."/>
            <person name="Cheong K."/>
            <person name="Shin H.S."/>
            <person name="Kim S.B."/>
            <person name="Han K."/>
            <person name="Lee J."/>
            <person name="Park M."/>
            <person name="Lee H.A."/>
            <person name="Lee H.Y."/>
            <person name="Lee Y."/>
            <person name="Oh S."/>
            <person name="Lee J.H."/>
            <person name="Choi E."/>
            <person name="Choi E."/>
            <person name="Lee S.E."/>
            <person name="Jeon J."/>
            <person name="Kim H."/>
            <person name="Choi G."/>
            <person name="Song H."/>
            <person name="Lee J."/>
            <person name="Lee S.C."/>
            <person name="Kwon J.K."/>
            <person name="Lee H.Y."/>
            <person name="Koo N."/>
            <person name="Hong Y."/>
            <person name="Kim R.W."/>
            <person name="Kang W.H."/>
            <person name="Huh J.H."/>
            <person name="Kang B.C."/>
            <person name="Yang T.J."/>
            <person name="Lee Y.H."/>
            <person name="Bennetzen J.L."/>
            <person name="Choi D."/>
        </authorList>
    </citation>
    <scope>NUCLEOTIDE SEQUENCE [LARGE SCALE GENOMIC DNA]</scope>
    <source>
        <strain evidence="4">cv. PBC81</strain>
    </source>
</reference>
<sequence>MEELKATELAKKKRAKRLLAKRQAKGKRGVVALQDNEYNDETSSEDDENDLESSENSSSGGESEEECDNEIERFLDDLEDRKKRYIARVERKTKRPKISYLDDGELLEDGDEDGMTHYAQDSDSDKGEDQVNPLIIPLETTPSQGDVVKAWFTRDVFVEPEEQDTSEDFEIVPAPSSVSSDSSSDESDESGDAINGRAEILCAGKKMTLKRQRKLMMDDGYNKYVFHDEGLPKWFINNEKRHRQPIKPVTKEEVAAVKA</sequence>